<keyword evidence="2" id="KW-0695">RNA-directed DNA polymerase</keyword>
<keyword evidence="2" id="KW-0808">Transferase</keyword>
<organism evidence="2">
    <name type="scientific">human gut metagenome</name>
    <dbReference type="NCBI Taxonomy" id="408170"/>
    <lineage>
        <taxon>unclassified sequences</taxon>
        <taxon>metagenomes</taxon>
        <taxon>organismal metagenomes</taxon>
    </lineage>
</organism>
<sequence>MTSQVLAVFYLNDMDHFIKNELHIKGVIRYQDDFLLFHESKEYLKYCLEQLTIFLEKEDLRLNKKTRIFKSTDNFIFIGRNKYGNYAKYRTVKRRLKKKMYLYSIGKLSLNSVVASRICYKNLCNNKLKF</sequence>
<feature type="domain" description="Reverse transcriptase" evidence="1">
    <location>
        <begin position="1"/>
        <end position="82"/>
    </location>
</feature>
<dbReference type="PROSITE" id="PS50878">
    <property type="entry name" value="RT_POL"/>
    <property type="match status" value="1"/>
</dbReference>
<protein>
    <submittedName>
        <fullName evidence="2">RNA-directed DNA polymerase (Reverse transcriptase)</fullName>
    </submittedName>
</protein>
<keyword evidence="2" id="KW-0548">Nucleotidyltransferase</keyword>
<name>K1SSK4_9ZZZZ</name>
<gene>
    <name evidence="2" type="ORF">OBE_10009</name>
</gene>
<proteinExistence type="predicted"/>
<comment type="caution">
    <text evidence="2">The sequence shown here is derived from an EMBL/GenBank/DDBJ whole genome shotgun (WGS) entry which is preliminary data.</text>
</comment>
<accession>K1SSK4</accession>
<dbReference type="GO" id="GO:0003964">
    <property type="term" value="F:RNA-directed DNA polymerase activity"/>
    <property type="evidence" value="ECO:0007669"/>
    <property type="project" value="UniProtKB-KW"/>
</dbReference>
<evidence type="ECO:0000259" key="1">
    <source>
        <dbReference type="PROSITE" id="PS50878"/>
    </source>
</evidence>
<dbReference type="AlphaFoldDB" id="K1SSK4"/>
<evidence type="ECO:0000313" key="2">
    <source>
        <dbReference type="EMBL" id="EKC58434.1"/>
    </source>
</evidence>
<reference evidence="2" key="1">
    <citation type="journal article" date="2013" name="Environ. Microbiol.">
        <title>Microbiota from the distal guts of lean and obese adolescents exhibit partial functional redundancy besides clear differences in community structure.</title>
        <authorList>
            <person name="Ferrer M."/>
            <person name="Ruiz A."/>
            <person name="Lanza F."/>
            <person name="Haange S.B."/>
            <person name="Oberbach A."/>
            <person name="Till H."/>
            <person name="Bargiela R."/>
            <person name="Campoy C."/>
            <person name="Segura M.T."/>
            <person name="Richter M."/>
            <person name="von Bergen M."/>
            <person name="Seifert J."/>
            <person name="Suarez A."/>
        </authorList>
    </citation>
    <scope>NUCLEOTIDE SEQUENCE</scope>
</reference>
<dbReference type="InterPro" id="IPR000477">
    <property type="entry name" value="RT_dom"/>
</dbReference>
<dbReference type="EMBL" id="AJWZ01006905">
    <property type="protein sequence ID" value="EKC58434.1"/>
    <property type="molecule type" value="Genomic_DNA"/>
</dbReference>
<dbReference type="CDD" id="cd01646">
    <property type="entry name" value="RT_Bac_retron_I"/>
    <property type="match status" value="1"/>
</dbReference>